<keyword evidence="3" id="KW-1185">Reference proteome</keyword>
<comment type="caution">
    <text evidence="2">The sequence shown here is derived from an EMBL/GenBank/DDBJ whole genome shotgun (WGS) entry which is preliminary data.</text>
</comment>
<sequence length="48" mass="5201">MTNKHEGPEAESDESKEKSSKAERDSAKRDPGAHHAPPTEAIILKSSD</sequence>
<organism evidence="2 3">
    <name type="scientific">Gryllotalpicola reticulitermitis</name>
    <dbReference type="NCBI Taxonomy" id="1184153"/>
    <lineage>
        <taxon>Bacteria</taxon>
        <taxon>Bacillati</taxon>
        <taxon>Actinomycetota</taxon>
        <taxon>Actinomycetes</taxon>
        <taxon>Micrococcales</taxon>
        <taxon>Microbacteriaceae</taxon>
        <taxon>Gryllotalpicola</taxon>
    </lineage>
</organism>
<dbReference type="RefSeq" id="WP_390228839.1">
    <property type="nucleotide sequence ID" value="NZ_JBHSCN010000005.1"/>
</dbReference>
<proteinExistence type="predicted"/>
<dbReference type="Proteomes" id="UP001595900">
    <property type="component" value="Unassembled WGS sequence"/>
</dbReference>
<dbReference type="EMBL" id="JBHSCN010000005">
    <property type="protein sequence ID" value="MFC4243760.1"/>
    <property type="molecule type" value="Genomic_DNA"/>
</dbReference>
<gene>
    <name evidence="2" type="ORF">ACFOYW_10270</name>
</gene>
<reference evidence="3" key="1">
    <citation type="journal article" date="2019" name="Int. J. Syst. Evol. Microbiol.">
        <title>The Global Catalogue of Microorganisms (GCM) 10K type strain sequencing project: providing services to taxonomists for standard genome sequencing and annotation.</title>
        <authorList>
            <consortium name="The Broad Institute Genomics Platform"/>
            <consortium name="The Broad Institute Genome Sequencing Center for Infectious Disease"/>
            <person name="Wu L."/>
            <person name="Ma J."/>
        </authorList>
    </citation>
    <scope>NUCLEOTIDE SEQUENCE [LARGE SCALE GENOMIC DNA]</scope>
    <source>
        <strain evidence="3">CGMCC 1.10363</strain>
    </source>
</reference>
<accession>A0ABV8Q602</accession>
<feature type="compositionally biased region" description="Basic and acidic residues" evidence="1">
    <location>
        <begin position="1"/>
        <end position="33"/>
    </location>
</feature>
<protein>
    <submittedName>
        <fullName evidence="2">Uncharacterized protein</fullName>
    </submittedName>
</protein>
<evidence type="ECO:0000313" key="3">
    <source>
        <dbReference type="Proteomes" id="UP001595900"/>
    </source>
</evidence>
<evidence type="ECO:0000256" key="1">
    <source>
        <dbReference type="SAM" id="MobiDB-lite"/>
    </source>
</evidence>
<feature type="region of interest" description="Disordered" evidence="1">
    <location>
        <begin position="1"/>
        <end position="48"/>
    </location>
</feature>
<evidence type="ECO:0000313" key="2">
    <source>
        <dbReference type="EMBL" id="MFC4243760.1"/>
    </source>
</evidence>
<name>A0ABV8Q602_9MICO</name>